<comment type="subunit">
    <text evidence="4">Forms a cylinder of 14 subunits composed of two heptameric rings stacked back-to-back. Interacts with the co-chaperonin GroES.</text>
</comment>
<dbReference type="InterPro" id="IPR027409">
    <property type="entry name" value="GroEL-like_apical_dom_sf"/>
</dbReference>
<dbReference type="Gene3D" id="3.30.260.10">
    <property type="entry name" value="TCP-1-like chaperonin intermediate domain"/>
    <property type="match status" value="1"/>
</dbReference>
<dbReference type="EMBL" id="LBSK01000051">
    <property type="protein sequence ID" value="KKQ15128.1"/>
    <property type="molecule type" value="Genomic_DNA"/>
</dbReference>
<evidence type="ECO:0000256" key="2">
    <source>
        <dbReference type="ARBA" id="ARBA00023186"/>
    </source>
</evidence>
<reference evidence="5 6" key="1">
    <citation type="journal article" date="2015" name="Nature">
        <title>rRNA introns, odd ribosomes, and small enigmatic genomes across a large radiation of phyla.</title>
        <authorList>
            <person name="Brown C.T."/>
            <person name="Hug L.A."/>
            <person name="Thomas B.C."/>
            <person name="Sharon I."/>
            <person name="Castelle C.J."/>
            <person name="Singh A."/>
            <person name="Wilkins M.J."/>
            <person name="Williams K.H."/>
            <person name="Banfield J.F."/>
        </authorList>
    </citation>
    <scope>NUCLEOTIDE SEQUENCE [LARGE SCALE GENOMIC DNA]</scope>
</reference>
<evidence type="ECO:0000256" key="1">
    <source>
        <dbReference type="ARBA" id="ARBA00006607"/>
    </source>
</evidence>
<dbReference type="Proteomes" id="UP000033886">
    <property type="component" value="Unassembled WGS sequence"/>
</dbReference>
<name>A0A0G0F7F5_9BACT</name>
<accession>A0A0G0F7F5</accession>
<protein>
    <recommendedName>
        <fullName evidence="4">60 kDa chaperonin</fullName>
    </recommendedName>
</protein>
<organism evidence="5 6">
    <name type="scientific">candidate division WS6 bacterium GW2011_GWF1_36_8</name>
    <dbReference type="NCBI Taxonomy" id="1619098"/>
    <lineage>
        <taxon>Bacteria</taxon>
        <taxon>Candidatus Dojkabacteria</taxon>
    </lineage>
</organism>
<dbReference type="AlphaFoldDB" id="A0A0G0F7F5"/>
<dbReference type="Pfam" id="PF00118">
    <property type="entry name" value="Cpn60_TCP1"/>
    <property type="match status" value="1"/>
</dbReference>
<dbReference type="InterPro" id="IPR027410">
    <property type="entry name" value="TCP-1-like_intermed_sf"/>
</dbReference>
<comment type="similarity">
    <text evidence="1 3">Belongs to the chaperonin (HSP60) family.</text>
</comment>
<comment type="function">
    <text evidence="4">Together with its co-chaperonin GroES, plays an essential role in assisting protein folding. The GroEL-GroES system forms a nano-cage that allows encapsulation of the non-native substrate proteins and provides a physical environment optimized to promote and accelerate protein folding.</text>
</comment>
<dbReference type="InterPro" id="IPR001844">
    <property type="entry name" value="Cpn60/GroEL"/>
</dbReference>
<dbReference type="PRINTS" id="PR00298">
    <property type="entry name" value="CHAPERONIN60"/>
</dbReference>
<feature type="non-terminal residue" evidence="5">
    <location>
        <position position="133"/>
    </location>
</feature>
<keyword evidence="2" id="KW-0143">Chaperone</keyword>
<dbReference type="Gene3D" id="3.50.7.10">
    <property type="entry name" value="GroEL"/>
    <property type="match status" value="1"/>
</dbReference>
<comment type="caution">
    <text evidence="5">The sequence shown here is derived from an EMBL/GenBank/DDBJ whole genome shotgun (WGS) entry which is preliminary data.</text>
</comment>
<dbReference type="GO" id="GO:0140662">
    <property type="term" value="F:ATP-dependent protein folding chaperone"/>
    <property type="evidence" value="ECO:0007669"/>
    <property type="project" value="InterPro"/>
</dbReference>
<sequence>MKAPGFGDRKKEMLRDIAVITGAKFVSEELGHTLDSVELTDLGSAKKVLVTKENTIIVEGKGTKTEIKERVKEIKAQIAKTSSDYDKEKLQERLAKLDGGVAVIQVGAASETEAKEKKDRVTDAIHATRAALE</sequence>
<gene>
    <name evidence="5" type="ORF">US29_C0051G0007</name>
</gene>
<evidence type="ECO:0000256" key="3">
    <source>
        <dbReference type="RuleBase" id="RU000418"/>
    </source>
</evidence>
<dbReference type="InterPro" id="IPR002423">
    <property type="entry name" value="Cpn60/GroEL/TCP-1"/>
</dbReference>
<dbReference type="PATRIC" id="fig|1619098.3.peg.524"/>
<evidence type="ECO:0000313" key="5">
    <source>
        <dbReference type="EMBL" id="KKQ15128.1"/>
    </source>
</evidence>
<proteinExistence type="inferred from homology"/>
<evidence type="ECO:0000256" key="4">
    <source>
        <dbReference type="RuleBase" id="RU000419"/>
    </source>
</evidence>
<dbReference type="GO" id="GO:0005524">
    <property type="term" value="F:ATP binding"/>
    <property type="evidence" value="ECO:0007669"/>
    <property type="project" value="InterPro"/>
</dbReference>
<dbReference type="FunFam" id="3.50.7.10:FF:000001">
    <property type="entry name" value="60 kDa chaperonin"/>
    <property type="match status" value="1"/>
</dbReference>
<evidence type="ECO:0000313" key="6">
    <source>
        <dbReference type="Proteomes" id="UP000033886"/>
    </source>
</evidence>
<dbReference type="GO" id="GO:0042026">
    <property type="term" value="P:protein refolding"/>
    <property type="evidence" value="ECO:0007669"/>
    <property type="project" value="InterPro"/>
</dbReference>
<dbReference type="PANTHER" id="PTHR45633">
    <property type="entry name" value="60 KDA HEAT SHOCK PROTEIN, MITOCHONDRIAL"/>
    <property type="match status" value="1"/>
</dbReference>
<dbReference type="SUPFAM" id="SSF52029">
    <property type="entry name" value="GroEL apical domain-like"/>
    <property type="match status" value="1"/>
</dbReference>